<dbReference type="SMART" id="SM00330">
    <property type="entry name" value="PIPKc"/>
    <property type="match status" value="1"/>
</dbReference>
<keyword evidence="4" id="KW-1185">Reference proteome</keyword>
<gene>
    <name evidence="3" type="ORF">HAX54_025548</name>
</gene>
<organism evidence="3 4">
    <name type="scientific">Datura stramonium</name>
    <name type="common">Jimsonweed</name>
    <name type="synonym">Common thornapple</name>
    <dbReference type="NCBI Taxonomy" id="4076"/>
    <lineage>
        <taxon>Eukaryota</taxon>
        <taxon>Viridiplantae</taxon>
        <taxon>Streptophyta</taxon>
        <taxon>Embryophyta</taxon>
        <taxon>Tracheophyta</taxon>
        <taxon>Spermatophyta</taxon>
        <taxon>Magnoliopsida</taxon>
        <taxon>eudicotyledons</taxon>
        <taxon>Gunneridae</taxon>
        <taxon>Pentapetalae</taxon>
        <taxon>asterids</taxon>
        <taxon>lamiids</taxon>
        <taxon>Solanales</taxon>
        <taxon>Solanaceae</taxon>
        <taxon>Solanoideae</taxon>
        <taxon>Datureae</taxon>
        <taxon>Datura</taxon>
    </lineage>
</organism>
<dbReference type="InterPro" id="IPR002498">
    <property type="entry name" value="PInositol-4-P-4/5-kinase_core"/>
</dbReference>
<evidence type="ECO:0000256" key="1">
    <source>
        <dbReference type="PROSITE-ProRule" id="PRU00781"/>
    </source>
</evidence>
<keyword evidence="1" id="KW-0067">ATP-binding</keyword>
<evidence type="ECO:0000313" key="4">
    <source>
        <dbReference type="Proteomes" id="UP000823775"/>
    </source>
</evidence>
<protein>
    <recommendedName>
        <fullName evidence="2">PIPK domain-containing protein</fullName>
    </recommendedName>
</protein>
<dbReference type="PANTHER" id="PTHR45748">
    <property type="entry name" value="1-PHOSPHATIDYLINOSITOL 3-PHOSPHATE 5-KINASE-RELATED"/>
    <property type="match status" value="1"/>
</dbReference>
<dbReference type="InterPro" id="IPR027484">
    <property type="entry name" value="PInositol-4-P-5-kinase_N"/>
</dbReference>
<proteinExistence type="predicted"/>
<sequence length="324" mass="35662">MGMKEKVLAKTVVVDAVHQESVEGLTGETTSSVGVMKVGTCKSSEPLLVDTLTTGTAEKVYTEDHGGEEQSGTKVFQSPLLSSGKALKHGRRWELSDAQSGARMLLPVGVNDTVIPVYDDEPNSVLYLCTSLSSDYHAQLSDELEKSKDATLDSNFSFQSLDSSNLQSPQSVDETVLESYRKSFGSMDESLCPCPFLAALLIWIHSYNKRLCMPEDGFLIRSLSRCKKWGAQGGKSNVFFAKTLDDRFIIKQVTKTELESFMKFAPAYFKYLSESIISGSPTCLAKILGIYQVSSKHLKGGKESKMDVQGMENLLFGRNLTRLL</sequence>
<evidence type="ECO:0000259" key="2">
    <source>
        <dbReference type="PROSITE" id="PS51455"/>
    </source>
</evidence>
<keyword evidence="1" id="KW-0547">Nucleotide-binding</keyword>
<keyword evidence="1" id="KW-0418">Kinase</keyword>
<dbReference type="SUPFAM" id="SSF56104">
    <property type="entry name" value="SAICAR synthase-like"/>
    <property type="match status" value="1"/>
</dbReference>
<dbReference type="Proteomes" id="UP000823775">
    <property type="component" value="Unassembled WGS sequence"/>
</dbReference>
<evidence type="ECO:0000313" key="3">
    <source>
        <dbReference type="EMBL" id="MCD7454654.1"/>
    </source>
</evidence>
<reference evidence="3 4" key="1">
    <citation type="journal article" date="2021" name="BMC Genomics">
        <title>Datura genome reveals duplications of psychoactive alkaloid biosynthetic genes and high mutation rate following tissue culture.</title>
        <authorList>
            <person name="Rajewski A."/>
            <person name="Carter-House D."/>
            <person name="Stajich J."/>
            <person name="Litt A."/>
        </authorList>
    </citation>
    <scope>NUCLEOTIDE SEQUENCE [LARGE SCALE GENOMIC DNA]</scope>
    <source>
        <strain evidence="3">AR-01</strain>
    </source>
</reference>
<feature type="domain" description="PIPK" evidence="2">
    <location>
        <begin position="132"/>
        <end position="324"/>
    </location>
</feature>
<dbReference type="Gene3D" id="3.30.800.10">
    <property type="entry name" value="Phosphatidylinositol Phosphate Kinase II Beta"/>
    <property type="match status" value="1"/>
</dbReference>
<accession>A0ABS8S6M4</accession>
<dbReference type="PROSITE" id="PS51455">
    <property type="entry name" value="PIPK"/>
    <property type="match status" value="1"/>
</dbReference>
<dbReference type="PANTHER" id="PTHR45748:SF27">
    <property type="entry name" value="1-PHOSPHATIDYLINOSITOL-3-PHOSPHATE 5-KINASE"/>
    <property type="match status" value="1"/>
</dbReference>
<name>A0ABS8S6M4_DATST</name>
<dbReference type="EMBL" id="JACEIK010000310">
    <property type="protein sequence ID" value="MCD7454654.1"/>
    <property type="molecule type" value="Genomic_DNA"/>
</dbReference>
<comment type="caution">
    <text evidence="3">The sequence shown here is derived from an EMBL/GenBank/DDBJ whole genome shotgun (WGS) entry which is preliminary data.</text>
</comment>
<dbReference type="Pfam" id="PF01504">
    <property type="entry name" value="PIP5K"/>
    <property type="match status" value="1"/>
</dbReference>
<keyword evidence="1" id="KW-0808">Transferase</keyword>